<dbReference type="InterPro" id="IPR026060">
    <property type="entry name" value="AMY1"/>
</dbReference>
<dbReference type="AlphaFoldDB" id="A0A6G0Y2W8"/>
<comment type="similarity">
    <text evidence="2">Belongs to the AMY1 family.</text>
</comment>
<dbReference type="OrthoDB" id="524165at2759"/>
<keyword evidence="6" id="KW-1185">Reference proteome</keyword>
<dbReference type="PANTHER" id="PTHR13168">
    <property type="entry name" value="ASSOCIATE OF C-MYC AMY-1"/>
    <property type="match status" value="1"/>
</dbReference>
<dbReference type="EMBL" id="VUJU01006610">
    <property type="protein sequence ID" value="KAF0748098.1"/>
    <property type="molecule type" value="Genomic_DNA"/>
</dbReference>
<comment type="caution">
    <text evidence="5">The sequence shown here is derived from an EMBL/GenBank/DDBJ whole genome shotgun (WGS) entry which is preliminary data.</text>
</comment>
<gene>
    <name evidence="5" type="ORF">FWK35_00032048</name>
</gene>
<dbReference type="GO" id="GO:0005634">
    <property type="term" value="C:nucleus"/>
    <property type="evidence" value="ECO:0007669"/>
    <property type="project" value="UniProtKB-SubCell"/>
</dbReference>
<evidence type="ECO:0000313" key="5">
    <source>
        <dbReference type="EMBL" id="KAF0748098.1"/>
    </source>
</evidence>
<dbReference type="GO" id="GO:0003713">
    <property type="term" value="F:transcription coactivator activity"/>
    <property type="evidence" value="ECO:0007669"/>
    <property type="project" value="InterPro"/>
</dbReference>
<evidence type="ECO:0000313" key="6">
    <source>
        <dbReference type="Proteomes" id="UP000478052"/>
    </source>
</evidence>
<feature type="region of interest" description="Disordered" evidence="4">
    <location>
        <begin position="94"/>
        <end position="120"/>
    </location>
</feature>
<dbReference type="PANTHER" id="PTHR13168:SF0">
    <property type="entry name" value="C-MYC-BINDING PROTEIN"/>
    <property type="match status" value="1"/>
</dbReference>
<organism evidence="5 6">
    <name type="scientific">Aphis craccivora</name>
    <name type="common">Cowpea aphid</name>
    <dbReference type="NCBI Taxonomy" id="307492"/>
    <lineage>
        <taxon>Eukaryota</taxon>
        <taxon>Metazoa</taxon>
        <taxon>Ecdysozoa</taxon>
        <taxon>Arthropoda</taxon>
        <taxon>Hexapoda</taxon>
        <taxon>Insecta</taxon>
        <taxon>Pterygota</taxon>
        <taxon>Neoptera</taxon>
        <taxon>Paraneoptera</taxon>
        <taxon>Hemiptera</taxon>
        <taxon>Sternorrhyncha</taxon>
        <taxon>Aphidomorpha</taxon>
        <taxon>Aphidoidea</taxon>
        <taxon>Aphididae</taxon>
        <taxon>Aphidini</taxon>
        <taxon>Aphis</taxon>
        <taxon>Aphis</taxon>
    </lineage>
</organism>
<reference evidence="5 6" key="1">
    <citation type="submission" date="2019-08" db="EMBL/GenBank/DDBJ databases">
        <title>Whole genome of Aphis craccivora.</title>
        <authorList>
            <person name="Voronova N.V."/>
            <person name="Shulinski R.S."/>
            <person name="Bandarenka Y.V."/>
            <person name="Zhorov D.G."/>
            <person name="Warner D."/>
        </authorList>
    </citation>
    <scope>NUCLEOTIDE SEQUENCE [LARGE SCALE GENOMIC DNA]</scope>
    <source>
        <strain evidence="5">180601</strain>
        <tissue evidence="5">Whole Body</tissue>
    </source>
</reference>
<evidence type="ECO:0000256" key="2">
    <source>
        <dbReference type="ARBA" id="ARBA00009389"/>
    </source>
</evidence>
<sequence length="120" mass="13909">NPTCCHPIGRITEEFTNYLEKTGVIAKVTDVLRMLYEMNEKPVDPLEFIRTNMTEVISEKVELTKLEEEYDTVMQQIAILQQENMNLMNKLKELERNESNSEENSEIAGLSNDTKIHESD</sequence>
<name>A0A6G0Y2W8_APHCR</name>
<evidence type="ECO:0000256" key="4">
    <source>
        <dbReference type="SAM" id="MobiDB-lite"/>
    </source>
</evidence>
<proteinExistence type="inferred from homology"/>
<dbReference type="Proteomes" id="UP000478052">
    <property type="component" value="Unassembled WGS sequence"/>
</dbReference>
<protein>
    <submittedName>
        <fullName evidence="5">c-Myc-binding protein</fullName>
    </submittedName>
</protein>
<comment type="subcellular location">
    <subcellularLocation>
        <location evidence="1">Nucleus</location>
    </subcellularLocation>
</comment>
<accession>A0A6G0Y2W8</accession>
<evidence type="ECO:0000256" key="3">
    <source>
        <dbReference type="ARBA" id="ARBA00023242"/>
    </source>
</evidence>
<evidence type="ECO:0000256" key="1">
    <source>
        <dbReference type="ARBA" id="ARBA00004123"/>
    </source>
</evidence>
<keyword evidence="3" id="KW-0539">Nucleus</keyword>
<feature type="non-terminal residue" evidence="5">
    <location>
        <position position="1"/>
    </location>
</feature>